<dbReference type="InterPro" id="IPR050508">
    <property type="entry name" value="Methyltransf_Superfamily"/>
</dbReference>
<comment type="caution">
    <text evidence="2">The sequence shown here is derived from an EMBL/GenBank/DDBJ whole genome shotgun (WGS) entry which is preliminary data.</text>
</comment>
<accession>A0ABV0CF08</accession>
<organism evidence="2 3">
    <name type="scientific">Chromobacterium indicum</name>
    <dbReference type="NCBI Taxonomy" id="3110228"/>
    <lineage>
        <taxon>Bacteria</taxon>
        <taxon>Pseudomonadati</taxon>
        <taxon>Pseudomonadota</taxon>
        <taxon>Betaproteobacteria</taxon>
        <taxon>Neisseriales</taxon>
        <taxon>Chromobacteriaceae</taxon>
        <taxon>Chromobacterium</taxon>
    </lineage>
</organism>
<dbReference type="Proteomes" id="UP001405405">
    <property type="component" value="Unassembled WGS sequence"/>
</dbReference>
<proteinExistence type="predicted"/>
<reference evidence="2 3" key="1">
    <citation type="submission" date="2023-12" db="EMBL/GenBank/DDBJ databases">
        <title>Chromobacterium sp. strain TRC.1.1.SA producing antimicrobial pigment.</title>
        <authorList>
            <person name="Verma N."/>
            <person name="Choksket S."/>
            <person name="Pinnaka A.K."/>
            <person name="Korpole S."/>
        </authorList>
    </citation>
    <scope>NUCLEOTIDE SEQUENCE [LARGE SCALE GENOMIC DNA]</scope>
    <source>
        <strain evidence="2 3">TRC1.1.SA</strain>
    </source>
</reference>
<dbReference type="RefSeq" id="WP_346787373.1">
    <property type="nucleotide sequence ID" value="NZ_JAYFSJ010000001.1"/>
</dbReference>
<keyword evidence="3" id="KW-1185">Reference proteome</keyword>
<dbReference type="GO" id="GO:0032259">
    <property type="term" value="P:methylation"/>
    <property type="evidence" value="ECO:0007669"/>
    <property type="project" value="UniProtKB-KW"/>
</dbReference>
<dbReference type="PANTHER" id="PTHR42912">
    <property type="entry name" value="METHYLTRANSFERASE"/>
    <property type="match status" value="1"/>
</dbReference>
<keyword evidence="2" id="KW-0808">Transferase</keyword>
<dbReference type="InterPro" id="IPR013216">
    <property type="entry name" value="Methyltransf_11"/>
</dbReference>
<evidence type="ECO:0000313" key="3">
    <source>
        <dbReference type="Proteomes" id="UP001405405"/>
    </source>
</evidence>
<evidence type="ECO:0000259" key="1">
    <source>
        <dbReference type="Pfam" id="PF08241"/>
    </source>
</evidence>
<dbReference type="PANTHER" id="PTHR42912:SF93">
    <property type="entry name" value="N6-ADENOSINE-METHYLTRANSFERASE TMT1A"/>
    <property type="match status" value="1"/>
</dbReference>
<gene>
    <name evidence="2" type="ORF">VA599_00985</name>
</gene>
<dbReference type="CDD" id="cd02440">
    <property type="entry name" value="AdoMet_MTases"/>
    <property type="match status" value="1"/>
</dbReference>
<evidence type="ECO:0000313" key="2">
    <source>
        <dbReference type="EMBL" id="MEN7429298.1"/>
    </source>
</evidence>
<dbReference type="SUPFAM" id="SSF53335">
    <property type="entry name" value="S-adenosyl-L-methionine-dependent methyltransferases"/>
    <property type="match status" value="1"/>
</dbReference>
<feature type="domain" description="Methyltransferase type 11" evidence="1">
    <location>
        <begin position="47"/>
        <end position="129"/>
    </location>
</feature>
<keyword evidence="2" id="KW-0489">Methyltransferase</keyword>
<dbReference type="InterPro" id="IPR029063">
    <property type="entry name" value="SAM-dependent_MTases_sf"/>
</dbReference>
<sequence>MEVKANEIIAVRKKLSEDSLVADQALQHHKWVAEWINSLAKDSDSILEIGCGNCKLRNYLKARYVGIDPIKHGELSDEEYFRVGQGEAVPYPAESFDLILIKDAINYFSDIAPVLREASRVLNNNGSLLLTESVGKKFHPATQVIKNLLKKYVGVGRNIWDSTYLNWHSVYFLIRSAKRFGFDSEFKYVKEESRYYLVLKKTSKRQSEI</sequence>
<dbReference type="Gene3D" id="3.40.50.150">
    <property type="entry name" value="Vaccinia Virus protein VP39"/>
    <property type="match status" value="1"/>
</dbReference>
<dbReference type="GO" id="GO:0008168">
    <property type="term" value="F:methyltransferase activity"/>
    <property type="evidence" value="ECO:0007669"/>
    <property type="project" value="UniProtKB-KW"/>
</dbReference>
<dbReference type="EMBL" id="JAYFSJ010000001">
    <property type="protein sequence ID" value="MEN7429298.1"/>
    <property type="molecule type" value="Genomic_DNA"/>
</dbReference>
<dbReference type="Pfam" id="PF08241">
    <property type="entry name" value="Methyltransf_11"/>
    <property type="match status" value="1"/>
</dbReference>
<name>A0ABV0CF08_9NEIS</name>
<protein>
    <submittedName>
        <fullName evidence="2">Class I SAM-dependent methyltransferase</fullName>
    </submittedName>
</protein>